<protein>
    <submittedName>
        <fullName evidence="1">DUF3107 domain-containing protein</fullName>
    </submittedName>
    <submittedName>
        <fullName evidence="2">Protein of uncharacterized function (DUF3107)</fullName>
    </submittedName>
</protein>
<reference evidence="2 3" key="1">
    <citation type="submission" date="2018-12" db="EMBL/GenBank/DDBJ databases">
        <authorList>
            <consortium name="Pathogen Informatics"/>
        </authorList>
    </citation>
    <scope>NUCLEOTIDE SEQUENCE [LARGE SCALE GENOMIC DNA]</scope>
    <source>
        <strain evidence="2 3">NCTC12967</strain>
    </source>
</reference>
<dbReference type="EMBL" id="CP072385">
    <property type="protein sequence ID" value="QUC09838.1"/>
    <property type="molecule type" value="Genomic_DNA"/>
</dbReference>
<gene>
    <name evidence="1" type="ORF">J5A53_08250</name>
    <name evidence="2" type="ORF">NCTC12967_01462</name>
</gene>
<dbReference type="Pfam" id="PF11305">
    <property type="entry name" value="DUF3107"/>
    <property type="match status" value="1"/>
</dbReference>
<keyword evidence="3" id="KW-1185">Reference proteome</keyword>
<organism evidence="2 3">
    <name type="scientific">Arachnia propionica</name>
    <dbReference type="NCBI Taxonomy" id="1750"/>
    <lineage>
        <taxon>Bacteria</taxon>
        <taxon>Bacillati</taxon>
        <taxon>Actinomycetota</taxon>
        <taxon>Actinomycetes</taxon>
        <taxon>Propionibacteriales</taxon>
        <taxon>Propionibacteriaceae</taxon>
        <taxon>Arachnia</taxon>
    </lineage>
</organism>
<dbReference type="OrthoDB" id="3268468at2"/>
<reference evidence="1" key="2">
    <citation type="submission" date="2021-03" db="EMBL/GenBank/DDBJ databases">
        <title>Human Oral Microbial Genomes.</title>
        <authorList>
            <person name="Johnston C.D."/>
            <person name="Chen T."/>
            <person name="Dewhirst F.E."/>
        </authorList>
    </citation>
    <scope>NUCLEOTIDE SEQUENCE</scope>
    <source>
        <strain evidence="1">F0714</strain>
    </source>
</reference>
<evidence type="ECO:0000313" key="1">
    <source>
        <dbReference type="EMBL" id="QUC09838.1"/>
    </source>
</evidence>
<dbReference type="Proteomes" id="UP000273044">
    <property type="component" value="Chromosome"/>
</dbReference>
<accession>A0A3N4D1M7</accession>
<proteinExistence type="predicted"/>
<dbReference type="GeneID" id="64406934"/>
<evidence type="ECO:0000313" key="2">
    <source>
        <dbReference type="EMBL" id="VEH70173.1"/>
    </source>
</evidence>
<evidence type="ECO:0000313" key="3">
    <source>
        <dbReference type="Proteomes" id="UP000273044"/>
    </source>
</evidence>
<dbReference type="AlphaFoldDB" id="A0A3N4D1M7"/>
<dbReference type="OMA" id="KIGVQHA"/>
<dbReference type="InterPro" id="IPR021456">
    <property type="entry name" value="DUF3107"/>
</dbReference>
<dbReference type="Proteomes" id="UP000677180">
    <property type="component" value="Chromosome"/>
</dbReference>
<dbReference type="EMBL" id="LR134406">
    <property type="protein sequence ID" value="VEH70173.1"/>
    <property type="molecule type" value="Genomic_DNA"/>
</dbReference>
<dbReference type="RefSeq" id="WP_014846548.1">
    <property type="nucleotide sequence ID" value="NZ_CAJZDL010000100.1"/>
</dbReference>
<sequence length="74" mass="7874">MDVRIGISDISRELQVRTTSSADEVAAALDEALTNNSTFELADDKGRRVIVPVTKLAYLDLGPAEGRPVGFGAL</sequence>
<name>A0A3N4D1M7_9ACTN</name>